<accession>A0A1H7UJL6</accession>
<name>A0A1H7UJL6_9SPHI</name>
<dbReference type="CDD" id="cd06171">
    <property type="entry name" value="Sigma70_r4"/>
    <property type="match status" value="1"/>
</dbReference>
<dbReference type="GO" id="GO:0006352">
    <property type="term" value="P:DNA-templated transcription initiation"/>
    <property type="evidence" value="ECO:0007669"/>
    <property type="project" value="InterPro"/>
</dbReference>
<evidence type="ECO:0000256" key="4">
    <source>
        <dbReference type="ARBA" id="ARBA00023163"/>
    </source>
</evidence>
<protein>
    <submittedName>
        <fullName evidence="7">RNA polymerase sigma-70 factor, ECF subfamily</fullName>
    </submittedName>
</protein>
<proteinExistence type="inferred from homology"/>
<feature type="domain" description="RNA polymerase sigma-70 region 2" evidence="5">
    <location>
        <begin position="26"/>
        <end position="86"/>
    </location>
</feature>
<dbReference type="InterPro" id="IPR039425">
    <property type="entry name" value="RNA_pol_sigma-70-like"/>
</dbReference>
<dbReference type="OrthoDB" id="656273at2"/>
<dbReference type="Gene3D" id="1.10.10.10">
    <property type="entry name" value="Winged helix-like DNA-binding domain superfamily/Winged helix DNA-binding domain"/>
    <property type="match status" value="1"/>
</dbReference>
<evidence type="ECO:0000313" key="7">
    <source>
        <dbReference type="EMBL" id="SEL97260.1"/>
    </source>
</evidence>
<keyword evidence="8" id="KW-1185">Reference proteome</keyword>
<dbReference type="InterPro" id="IPR036388">
    <property type="entry name" value="WH-like_DNA-bd_sf"/>
</dbReference>
<dbReference type="InterPro" id="IPR007627">
    <property type="entry name" value="RNA_pol_sigma70_r2"/>
</dbReference>
<dbReference type="Gene3D" id="1.10.1740.10">
    <property type="match status" value="1"/>
</dbReference>
<dbReference type="NCBIfam" id="TIGR02937">
    <property type="entry name" value="sigma70-ECF"/>
    <property type="match status" value="1"/>
</dbReference>
<dbReference type="PANTHER" id="PTHR43133">
    <property type="entry name" value="RNA POLYMERASE ECF-TYPE SIGMA FACTO"/>
    <property type="match status" value="1"/>
</dbReference>
<dbReference type="Pfam" id="PF04542">
    <property type="entry name" value="Sigma70_r2"/>
    <property type="match status" value="1"/>
</dbReference>
<dbReference type="InterPro" id="IPR013249">
    <property type="entry name" value="RNA_pol_sigma70_r4_t2"/>
</dbReference>
<dbReference type="EMBL" id="FNZR01000017">
    <property type="protein sequence ID" value="SEL97260.1"/>
    <property type="molecule type" value="Genomic_DNA"/>
</dbReference>
<dbReference type="InterPro" id="IPR014327">
    <property type="entry name" value="RNA_pol_sigma70_bacteroid"/>
</dbReference>
<evidence type="ECO:0000259" key="5">
    <source>
        <dbReference type="Pfam" id="PF04542"/>
    </source>
</evidence>
<feature type="domain" description="RNA polymerase sigma factor 70 region 4 type 2" evidence="6">
    <location>
        <begin position="116"/>
        <end position="168"/>
    </location>
</feature>
<dbReference type="InterPro" id="IPR014284">
    <property type="entry name" value="RNA_pol_sigma-70_dom"/>
</dbReference>
<organism evidence="7 8">
    <name type="scientific">Parapedobacter koreensis</name>
    <dbReference type="NCBI Taxonomy" id="332977"/>
    <lineage>
        <taxon>Bacteria</taxon>
        <taxon>Pseudomonadati</taxon>
        <taxon>Bacteroidota</taxon>
        <taxon>Sphingobacteriia</taxon>
        <taxon>Sphingobacteriales</taxon>
        <taxon>Sphingobacteriaceae</taxon>
        <taxon>Parapedobacter</taxon>
    </lineage>
</organism>
<dbReference type="Proteomes" id="UP000198916">
    <property type="component" value="Unassembled WGS sequence"/>
</dbReference>
<dbReference type="PANTHER" id="PTHR43133:SF46">
    <property type="entry name" value="RNA POLYMERASE SIGMA-70 FACTOR ECF SUBFAMILY"/>
    <property type="match status" value="1"/>
</dbReference>
<dbReference type="GO" id="GO:0016987">
    <property type="term" value="F:sigma factor activity"/>
    <property type="evidence" value="ECO:0007669"/>
    <property type="project" value="UniProtKB-KW"/>
</dbReference>
<keyword evidence="3" id="KW-0731">Sigma factor</keyword>
<gene>
    <name evidence="7" type="ORF">SAMN05421740_1174</name>
</gene>
<keyword evidence="4" id="KW-0804">Transcription</keyword>
<dbReference type="SUPFAM" id="SSF88946">
    <property type="entry name" value="Sigma2 domain of RNA polymerase sigma factors"/>
    <property type="match status" value="1"/>
</dbReference>
<evidence type="ECO:0000313" key="8">
    <source>
        <dbReference type="Proteomes" id="UP000198916"/>
    </source>
</evidence>
<dbReference type="NCBIfam" id="TIGR02985">
    <property type="entry name" value="Sig70_bacteroi1"/>
    <property type="match status" value="1"/>
</dbReference>
<keyword evidence="2" id="KW-0805">Transcription regulation</keyword>
<dbReference type="AlphaFoldDB" id="A0A1H7UJL6"/>
<dbReference type="SUPFAM" id="SSF88659">
    <property type="entry name" value="Sigma3 and sigma4 domains of RNA polymerase sigma factors"/>
    <property type="match status" value="1"/>
</dbReference>
<dbReference type="Pfam" id="PF08281">
    <property type="entry name" value="Sigma70_r4_2"/>
    <property type="match status" value="1"/>
</dbReference>
<dbReference type="STRING" id="332977.SAMN05421740_1174"/>
<evidence type="ECO:0000256" key="2">
    <source>
        <dbReference type="ARBA" id="ARBA00023015"/>
    </source>
</evidence>
<dbReference type="GO" id="GO:0003677">
    <property type="term" value="F:DNA binding"/>
    <property type="evidence" value="ECO:0007669"/>
    <property type="project" value="InterPro"/>
</dbReference>
<reference evidence="8" key="1">
    <citation type="submission" date="2016-10" db="EMBL/GenBank/DDBJ databases">
        <authorList>
            <person name="Varghese N."/>
            <person name="Submissions S."/>
        </authorList>
    </citation>
    <scope>NUCLEOTIDE SEQUENCE [LARGE SCALE GENOMIC DNA]</scope>
    <source>
        <strain evidence="8">Jip14</strain>
    </source>
</reference>
<dbReference type="InterPro" id="IPR013324">
    <property type="entry name" value="RNA_pol_sigma_r3/r4-like"/>
</dbReference>
<dbReference type="InterPro" id="IPR013325">
    <property type="entry name" value="RNA_pol_sigma_r2"/>
</dbReference>
<evidence type="ECO:0000256" key="1">
    <source>
        <dbReference type="ARBA" id="ARBA00010641"/>
    </source>
</evidence>
<evidence type="ECO:0000259" key="6">
    <source>
        <dbReference type="Pfam" id="PF08281"/>
    </source>
</evidence>
<comment type="similarity">
    <text evidence="1">Belongs to the sigma-70 factor family. ECF subfamily.</text>
</comment>
<evidence type="ECO:0000256" key="3">
    <source>
        <dbReference type="ARBA" id="ARBA00023082"/>
    </source>
</evidence>
<sequence>MDDKQLMIQFKNGGEPAFKAIFDLFNKRLLYLATTIVHDEAMAADIVQDAFVKLWNRRESFNDMMAVKAFLYLCVKNSCRNEYKHNKVVEKYLSRQEEPIESPIMMAKIIEAEVLNNLYNAIEKLPVACREVVLLSYFEGMSNQEVAKQLNISINTVKTQKLRALRNLRMFLKDLSPGLVILVTEILQKLRHPI</sequence>